<reference evidence="1" key="2">
    <citation type="journal article" date="2022" name="New Phytol.">
        <title>Evolutionary transition to the ectomycorrhizal habit in the genomes of a hyperdiverse lineage of mushroom-forming fungi.</title>
        <authorList>
            <person name="Looney B."/>
            <person name="Miyauchi S."/>
            <person name="Morin E."/>
            <person name="Drula E."/>
            <person name="Courty P.E."/>
            <person name="Kohler A."/>
            <person name="Kuo A."/>
            <person name="LaButti K."/>
            <person name="Pangilinan J."/>
            <person name="Lipzen A."/>
            <person name="Riley R."/>
            <person name="Andreopoulos W."/>
            <person name="He G."/>
            <person name="Johnson J."/>
            <person name="Nolan M."/>
            <person name="Tritt A."/>
            <person name="Barry K.W."/>
            <person name="Grigoriev I.V."/>
            <person name="Nagy L.G."/>
            <person name="Hibbett D."/>
            <person name="Henrissat B."/>
            <person name="Matheny P.B."/>
            <person name="Labbe J."/>
            <person name="Martin F.M."/>
        </authorList>
    </citation>
    <scope>NUCLEOTIDE SEQUENCE</scope>
    <source>
        <strain evidence="1">FP105234-sp</strain>
    </source>
</reference>
<feature type="non-terminal residue" evidence="1">
    <location>
        <position position="1"/>
    </location>
</feature>
<proteinExistence type="predicted"/>
<dbReference type="Proteomes" id="UP000814033">
    <property type="component" value="Unassembled WGS sequence"/>
</dbReference>
<evidence type="ECO:0000313" key="1">
    <source>
        <dbReference type="EMBL" id="KAI0038843.1"/>
    </source>
</evidence>
<gene>
    <name evidence="1" type="ORF">FA95DRAFT_1504966</name>
</gene>
<protein>
    <submittedName>
        <fullName evidence="1">Uncharacterized protein</fullName>
    </submittedName>
</protein>
<accession>A0ACB8R4U9</accession>
<organism evidence="1 2">
    <name type="scientific">Auriscalpium vulgare</name>
    <dbReference type="NCBI Taxonomy" id="40419"/>
    <lineage>
        <taxon>Eukaryota</taxon>
        <taxon>Fungi</taxon>
        <taxon>Dikarya</taxon>
        <taxon>Basidiomycota</taxon>
        <taxon>Agaricomycotina</taxon>
        <taxon>Agaricomycetes</taxon>
        <taxon>Russulales</taxon>
        <taxon>Auriscalpiaceae</taxon>
        <taxon>Auriscalpium</taxon>
    </lineage>
</organism>
<dbReference type="EMBL" id="MU276399">
    <property type="protein sequence ID" value="KAI0038843.1"/>
    <property type="molecule type" value="Genomic_DNA"/>
</dbReference>
<keyword evidence="2" id="KW-1185">Reference proteome</keyword>
<name>A0ACB8R4U9_9AGAM</name>
<reference evidence="1" key="1">
    <citation type="submission" date="2021-02" db="EMBL/GenBank/DDBJ databases">
        <authorList>
            <consortium name="DOE Joint Genome Institute"/>
            <person name="Ahrendt S."/>
            <person name="Looney B.P."/>
            <person name="Miyauchi S."/>
            <person name="Morin E."/>
            <person name="Drula E."/>
            <person name="Courty P.E."/>
            <person name="Chicoki N."/>
            <person name="Fauchery L."/>
            <person name="Kohler A."/>
            <person name="Kuo A."/>
            <person name="Labutti K."/>
            <person name="Pangilinan J."/>
            <person name="Lipzen A."/>
            <person name="Riley R."/>
            <person name="Andreopoulos W."/>
            <person name="He G."/>
            <person name="Johnson J."/>
            <person name="Barry K.W."/>
            <person name="Grigoriev I.V."/>
            <person name="Nagy L."/>
            <person name="Hibbett D."/>
            <person name="Henrissat B."/>
            <person name="Matheny P.B."/>
            <person name="Labbe J."/>
            <person name="Martin F."/>
        </authorList>
    </citation>
    <scope>NUCLEOTIDE SEQUENCE</scope>
    <source>
        <strain evidence="1">FP105234-sp</strain>
    </source>
</reference>
<sequence>KYALASLDAIMKTYGSDQAVGYDIGCSMHTTIQSTSLASKATARRLHLIVNAFHGYAHNRRCQLLFHILYQLGMGIEDLETCERIFSSLNGVARTVRHASYFHWQQFLDLHLRRWDEDRHAELSTFLYNNYRQALSMISEYTRELAVFTQITGFSAPDFERWIVEERDYLENLREEPEEDIQKISYVEALINLEAAESVFFLLSYSTAVLTLGQDVVRWHHHRYDYS</sequence>
<comment type="caution">
    <text evidence="1">The sequence shown here is derived from an EMBL/GenBank/DDBJ whole genome shotgun (WGS) entry which is preliminary data.</text>
</comment>
<evidence type="ECO:0000313" key="2">
    <source>
        <dbReference type="Proteomes" id="UP000814033"/>
    </source>
</evidence>